<proteinExistence type="predicted"/>
<dbReference type="Gene3D" id="1.10.10.10">
    <property type="entry name" value="Winged helix-like DNA-binding domain superfamily/Winged helix DNA-binding domain"/>
    <property type="match status" value="1"/>
</dbReference>
<evidence type="ECO:0000313" key="2">
    <source>
        <dbReference type="EMBL" id="TWG82125.1"/>
    </source>
</evidence>
<reference evidence="2 3" key="1">
    <citation type="submission" date="2019-07" db="EMBL/GenBank/DDBJ databases">
        <title>Genome sequencing of lignin-degrading bacterial isolates.</title>
        <authorList>
            <person name="Gladden J."/>
        </authorList>
    </citation>
    <scope>NUCLEOTIDE SEQUENCE [LARGE SCALE GENOMIC DNA]</scope>
    <source>
        <strain evidence="2 3">J11</strain>
    </source>
</reference>
<evidence type="ECO:0000313" key="3">
    <source>
        <dbReference type="Proteomes" id="UP000318141"/>
    </source>
</evidence>
<sequence length="258" mass="28652">MGRRSWRRLWPHSWPRSWPRPPRAADGPAGPDVPEGSTDTHNGDLRNTMPADLYDTKEPLLRCLQDSLAAWQSALHRILAQSGISPDEWQLLMQLAEQGGVQPGDRLDQASDQRGGAYLVREGGPSSPSRFQQREVDTMLLALSDQGWLEQGPEGGKPPQPAIRPTAKRRLDKLQQAVKALQSAWVAPLSLEERGQMIAYLTRMQRQLDRCAPHIHPMADRRTSDKSLPDNSFPDVASAQDDGGHAGQHYRRGGQTGL</sequence>
<feature type="compositionally biased region" description="Basic and acidic residues" evidence="1">
    <location>
        <begin position="219"/>
        <end position="228"/>
    </location>
</feature>
<feature type="region of interest" description="Disordered" evidence="1">
    <location>
        <begin position="1"/>
        <end position="49"/>
    </location>
</feature>
<dbReference type="EMBL" id="VLJN01000032">
    <property type="protein sequence ID" value="TWG82125.1"/>
    <property type="molecule type" value="Genomic_DNA"/>
</dbReference>
<evidence type="ECO:0000256" key="1">
    <source>
        <dbReference type="SAM" id="MobiDB-lite"/>
    </source>
</evidence>
<name>A0A562BAA0_9BURK</name>
<dbReference type="InterPro" id="IPR036388">
    <property type="entry name" value="WH-like_DNA-bd_sf"/>
</dbReference>
<organism evidence="2 3">
    <name type="scientific">Cupriavidus gilardii J11</name>
    <dbReference type="NCBI Taxonomy" id="936133"/>
    <lineage>
        <taxon>Bacteria</taxon>
        <taxon>Pseudomonadati</taxon>
        <taxon>Pseudomonadota</taxon>
        <taxon>Betaproteobacteria</taxon>
        <taxon>Burkholderiales</taxon>
        <taxon>Burkholderiaceae</taxon>
        <taxon>Cupriavidus</taxon>
    </lineage>
</organism>
<feature type="region of interest" description="Disordered" evidence="1">
    <location>
        <begin position="219"/>
        <end position="258"/>
    </location>
</feature>
<feature type="compositionally biased region" description="Basic residues" evidence="1">
    <location>
        <begin position="1"/>
        <end position="10"/>
    </location>
</feature>
<gene>
    <name evidence="2" type="ORF">L602_003800000240</name>
</gene>
<accession>A0A562BAA0</accession>
<protein>
    <recommendedName>
        <fullName evidence="4">DNA-binding MarR family transcriptional regulator</fullName>
    </recommendedName>
</protein>
<keyword evidence="3" id="KW-1185">Reference proteome</keyword>
<dbReference type="Proteomes" id="UP000318141">
    <property type="component" value="Unassembled WGS sequence"/>
</dbReference>
<evidence type="ECO:0008006" key="4">
    <source>
        <dbReference type="Google" id="ProtNLM"/>
    </source>
</evidence>
<dbReference type="AlphaFoldDB" id="A0A562BAA0"/>
<comment type="caution">
    <text evidence="2">The sequence shown here is derived from an EMBL/GenBank/DDBJ whole genome shotgun (WGS) entry which is preliminary data.</text>
</comment>